<dbReference type="RefSeq" id="WP_345065064.1">
    <property type="nucleotide sequence ID" value="NZ_BAABGR010000006.1"/>
</dbReference>
<evidence type="ECO:0000256" key="2">
    <source>
        <dbReference type="ARBA" id="ARBA00005236"/>
    </source>
</evidence>
<reference evidence="11" key="1">
    <citation type="journal article" date="2019" name="Int. J. Syst. Evol. Microbiol.">
        <title>The Global Catalogue of Microorganisms (GCM) 10K type strain sequencing project: providing services to taxonomists for standard genome sequencing and annotation.</title>
        <authorList>
            <consortium name="The Broad Institute Genomics Platform"/>
            <consortium name="The Broad Institute Genome Sequencing Center for Infectious Disease"/>
            <person name="Wu L."/>
            <person name="Ma J."/>
        </authorList>
    </citation>
    <scope>NUCLEOTIDE SEQUENCE [LARGE SCALE GENOMIC DNA]</scope>
    <source>
        <strain evidence="11">JCM 17858</strain>
    </source>
</reference>
<gene>
    <name evidence="10" type="ORF">GCM10023173_08090</name>
</gene>
<dbReference type="PANTHER" id="PTHR30489">
    <property type="entry name" value="LIPOPROTEIN-RELEASING SYSTEM TRANSMEMBRANE PROTEIN LOLE"/>
    <property type="match status" value="1"/>
</dbReference>
<comment type="caution">
    <text evidence="10">The sequence shown here is derived from an EMBL/GenBank/DDBJ whole genome shotgun (WGS) entry which is preliminary data.</text>
</comment>
<dbReference type="InterPro" id="IPR025857">
    <property type="entry name" value="MacB_PCD"/>
</dbReference>
<dbReference type="EMBL" id="BAABGR010000006">
    <property type="protein sequence ID" value="GAA4513027.1"/>
    <property type="molecule type" value="Genomic_DNA"/>
</dbReference>
<feature type="domain" description="MacB-like periplasmic core" evidence="9">
    <location>
        <begin position="27"/>
        <end position="242"/>
    </location>
</feature>
<feature type="transmembrane region" description="Helical" evidence="7">
    <location>
        <begin position="368"/>
        <end position="393"/>
    </location>
</feature>
<evidence type="ECO:0000256" key="1">
    <source>
        <dbReference type="ARBA" id="ARBA00004651"/>
    </source>
</evidence>
<feature type="transmembrane region" description="Helical" evidence="7">
    <location>
        <begin position="22"/>
        <end position="45"/>
    </location>
</feature>
<proteinExistence type="inferred from homology"/>
<evidence type="ECO:0000256" key="3">
    <source>
        <dbReference type="ARBA" id="ARBA00022475"/>
    </source>
</evidence>
<sequence length="405" mass="45628">MNFPLLLANRINVKGQRTFSKLIVRVTIGALSLAIIAILLSVAILRGFKEEITTKQRGFFGDIIVTRHELSPTDITPVLLGEAQKDSLLKIPGVLSISPFATQVGIINVNDEVEGIMLKGIDSLYNQSFLNSCLVEGELLDLKAERADQQLLISHYLANRLKLDVGDNLIMSFVQDKRIRKRKFIIQGIFRTNSDDWDKNYVVGSLDVIRKLNNLLPNEAGAYEIRISDFSQLTQATEAVNDALPMHLKASNVVEYWADVFNWLEMLDMNDDIIFVLMVIVAVINMISSLLITILERTNMIGILKALGMNNGDLRKVFIWNSLYIIGYGLLIGNIFAFAIYMFQRATHFFKLDPSIYYLEFVPMNIDILSVLILNLSVVAVVLLTTIIPSMLVTRISPIKTIQFK</sequence>
<keyword evidence="4 7" id="KW-0812">Transmembrane</keyword>
<dbReference type="InterPro" id="IPR051447">
    <property type="entry name" value="Lipoprotein-release_system"/>
</dbReference>
<dbReference type="Pfam" id="PF02687">
    <property type="entry name" value="FtsX"/>
    <property type="match status" value="1"/>
</dbReference>
<evidence type="ECO:0000313" key="10">
    <source>
        <dbReference type="EMBL" id="GAA4513027.1"/>
    </source>
</evidence>
<dbReference type="Proteomes" id="UP001500394">
    <property type="component" value="Unassembled WGS sequence"/>
</dbReference>
<organism evidence="10 11">
    <name type="scientific">Sphingobacterium thermophilum</name>
    <dbReference type="NCBI Taxonomy" id="768534"/>
    <lineage>
        <taxon>Bacteria</taxon>
        <taxon>Pseudomonadati</taxon>
        <taxon>Bacteroidota</taxon>
        <taxon>Sphingobacteriia</taxon>
        <taxon>Sphingobacteriales</taxon>
        <taxon>Sphingobacteriaceae</taxon>
        <taxon>Sphingobacterium</taxon>
    </lineage>
</organism>
<accession>A0ABP8QY96</accession>
<feature type="transmembrane region" description="Helical" evidence="7">
    <location>
        <begin position="317"/>
        <end position="343"/>
    </location>
</feature>
<feature type="domain" description="ABC3 transporter permease C-terminal" evidence="8">
    <location>
        <begin position="273"/>
        <end position="398"/>
    </location>
</feature>
<comment type="similarity">
    <text evidence="2">Belongs to the ABC-4 integral membrane protein family. LolC/E subfamily.</text>
</comment>
<dbReference type="PANTHER" id="PTHR30489:SF0">
    <property type="entry name" value="LIPOPROTEIN-RELEASING SYSTEM TRANSMEMBRANE PROTEIN LOLE"/>
    <property type="match status" value="1"/>
</dbReference>
<comment type="subcellular location">
    <subcellularLocation>
        <location evidence="1">Cell membrane</location>
        <topology evidence="1">Multi-pass membrane protein</topology>
    </subcellularLocation>
</comment>
<dbReference type="InterPro" id="IPR003838">
    <property type="entry name" value="ABC3_permease_C"/>
</dbReference>
<evidence type="ECO:0000259" key="8">
    <source>
        <dbReference type="Pfam" id="PF02687"/>
    </source>
</evidence>
<evidence type="ECO:0000256" key="6">
    <source>
        <dbReference type="ARBA" id="ARBA00023136"/>
    </source>
</evidence>
<evidence type="ECO:0000256" key="5">
    <source>
        <dbReference type="ARBA" id="ARBA00022989"/>
    </source>
</evidence>
<name>A0ABP8QY96_9SPHI</name>
<dbReference type="Pfam" id="PF12704">
    <property type="entry name" value="MacB_PCD"/>
    <property type="match status" value="1"/>
</dbReference>
<evidence type="ECO:0000256" key="4">
    <source>
        <dbReference type="ARBA" id="ARBA00022692"/>
    </source>
</evidence>
<protein>
    <submittedName>
        <fullName evidence="10">FtsX-like permease family protein</fullName>
    </submittedName>
</protein>
<keyword evidence="3" id="KW-1003">Cell membrane</keyword>
<evidence type="ECO:0000256" key="7">
    <source>
        <dbReference type="SAM" id="Phobius"/>
    </source>
</evidence>
<evidence type="ECO:0000259" key="9">
    <source>
        <dbReference type="Pfam" id="PF12704"/>
    </source>
</evidence>
<keyword evidence="5 7" id="KW-1133">Transmembrane helix</keyword>
<feature type="transmembrane region" description="Helical" evidence="7">
    <location>
        <begin position="273"/>
        <end position="296"/>
    </location>
</feature>
<keyword evidence="11" id="KW-1185">Reference proteome</keyword>
<keyword evidence="6 7" id="KW-0472">Membrane</keyword>
<evidence type="ECO:0000313" key="11">
    <source>
        <dbReference type="Proteomes" id="UP001500394"/>
    </source>
</evidence>